<name>A0AC55DMR6_ECHTE</name>
<keyword evidence="1" id="KW-1185">Reference proteome</keyword>
<gene>
    <name evidence="2" type="primary">LOC101642312</name>
</gene>
<accession>A0AC55DMR6</accession>
<evidence type="ECO:0000313" key="1">
    <source>
        <dbReference type="Proteomes" id="UP000694863"/>
    </source>
</evidence>
<protein>
    <submittedName>
        <fullName evidence="2">Membrane-spanning 4-domains subfamily A member 4A-like</fullName>
    </submittedName>
</protein>
<evidence type="ECO:0000313" key="2">
    <source>
        <dbReference type="RefSeq" id="XP_045153027.1"/>
    </source>
</evidence>
<organism evidence="1 2">
    <name type="scientific">Echinops telfairi</name>
    <name type="common">Lesser hedgehog tenrec</name>
    <dbReference type="NCBI Taxonomy" id="9371"/>
    <lineage>
        <taxon>Eukaryota</taxon>
        <taxon>Metazoa</taxon>
        <taxon>Chordata</taxon>
        <taxon>Craniata</taxon>
        <taxon>Vertebrata</taxon>
        <taxon>Euteleostomi</taxon>
        <taxon>Mammalia</taxon>
        <taxon>Eutheria</taxon>
        <taxon>Afrotheria</taxon>
        <taxon>Tenrecidae</taxon>
        <taxon>Tenrecinae</taxon>
        <taxon>Echinops</taxon>
    </lineage>
</organism>
<reference evidence="2" key="1">
    <citation type="submission" date="2025-08" db="UniProtKB">
        <authorList>
            <consortium name="RefSeq"/>
        </authorList>
    </citation>
    <scope>IDENTIFICATION</scope>
</reference>
<dbReference type="RefSeq" id="XP_045153027.1">
    <property type="nucleotide sequence ID" value="XM_045297092.1"/>
</dbReference>
<sequence>MQQITPEVGSGETAPMGLQMGQPTALKLYLWKALTEKFLKGEPKVLGVVQILIALMNLSLGIIMMCATLPFYGWNPISVFIGYTVWGSVMFIISGSLSIAAGIRTTKGVIRGSLGLNITSSVLAASGIIITGISLTSYHYLRYYCGYHRSMPQNCAFLSSILVAMDALVLLFSVLEFCVAVSLSAFGCKVVCGNPGGIVFVMPSNPHVAETAPTAPFSGYLTPPAEQQRYIP</sequence>
<dbReference type="Proteomes" id="UP000694863">
    <property type="component" value="Unplaced"/>
</dbReference>
<proteinExistence type="predicted"/>